<evidence type="ECO:0000256" key="8">
    <source>
        <dbReference type="PROSITE-ProRule" id="PRU00607"/>
    </source>
</evidence>
<evidence type="ECO:0000256" key="4">
    <source>
        <dbReference type="ARBA" id="ARBA00022525"/>
    </source>
</evidence>
<gene>
    <name evidence="9" type="ORF">AAG570_009326</name>
</gene>
<sequence>MDNYTAYLPASYVKAAEGSGARVVPIMIRQSPKYYWKILKQINGLILPGGDSDFHNPDGIAAAASILYKMILQMNESGDRFPVLGVCQGMELLAHLSNERRDILTPCSSHNTNLALKFKPDATNSSLYAHASKQVMHILATMPVTSNHHS</sequence>
<comment type="caution">
    <text evidence="8">Lacks conserved residue(s) required for the propagation of feature annotation.</text>
</comment>
<comment type="caution">
    <text evidence="9">The sequence shown here is derived from an EMBL/GenBank/DDBJ whole genome shotgun (WGS) entry which is preliminary data.</text>
</comment>
<dbReference type="PROSITE" id="PS51273">
    <property type="entry name" value="GATASE_TYPE_1"/>
    <property type="match status" value="1"/>
</dbReference>
<dbReference type="GO" id="GO:0034722">
    <property type="term" value="F:gamma-glutamyl-peptidase activity"/>
    <property type="evidence" value="ECO:0007669"/>
    <property type="project" value="UniProtKB-EC"/>
</dbReference>
<keyword evidence="10" id="KW-1185">Reference proteome</keyword>
<keyword evidence="5" id="KW-0732">Signal</keyword>
<evidence type="ECO:0000313" key="9">
    <source>
        <dbReference type="EMBL" id="KAL1137630.1"/>
    </source>
</evidence>
<evidence type="ECO:0000313" key="10">
    <source>
        <dbReference type="Proteomes" id="UP001558652"/>
    </source>
</evidence>
<reference evidence="9 10" key="1">
    <citation type="submission" date="2024-07" db="EMBL/GenBank/DDBJ databases">
        <title>Chromosome-level genome assembly of the water stick insect Ranatra chinensis (Heteroptera: Nepidae).</title>
        <authorList>
            <person name="Liu X."/>
        </authorList>
    </citation>
    <scope>NUCLEOTIDE SEQUENCE [LARGE SCALE GENOMIC DNA]</scope>
    <source>
        <strain evidence="9">Cailab_2021Rc</strain>
        <tissue evidence="9">Muscle</tissue>
    </source>
</reference>
<dbReference type="Pfam" id="PF07722">
    <property type="entry name" value="Peptidase_C26"/>
    <property type="match status" value="1"/>
</dbReference>
<comment type="subcellular location">
    <subcellularLocation>
        <location evidence="1">Secreted</location>
        <location evidence="1">Extracellular space</location>
    </subcellularLocation>
</comment>
<accession>A0ABD0YNR8</accession>
<evidence type="ECO:0000256" key="3">
    <source>
        <dbReference type="ARBA" id="ARBA00012886"/>
    </source>
</evidence>
<dbReference type="SUPFAM" id="SSF52317">
    <property type="entry name" value="Class I glutamine amidotransferase-like"/>
    <property type="match status" value="1"/>
</dbReference>
<comment type="similarity">
    <text evidence="2">Belongs to the peptidase C26 family.</text>
</comment>
<dbReference type="PANTHER" id="PTHR11315:SF0">
    <property type="entry name" value="FOLATE GAMMA-GLUTAMYL HYDROLASE"/>
    <property type="match status" value="1"/>
</dbReference>
<name>A0ABD0YNR8_9HEMI</name>
<keyword evidence="4" id="KW-0964">Secreted</keyword>
<dbReference type="Gene3D" id="3.40.50.880">
    <property type="match status" value="1"/>
</dbReference>
<evidence type="ECO:0000256" key="2">
    <source>
        <dbReference type="ARBA" id="ARBA00011083"/>
    </source>
</evidence>
<dbReference type="InterPro" id="IPR029062">
    <property type="entry name" value="Class_I_gatase-like"/>
</dbReference>
<dbReference type="InterPro" id="IPR011697">
    <property type="entry name" value="Peptidase_C26"/>
</dbReference>
<evidence type="ECO:0000256" key="1">
    <source>
        <dbReference type="ARBA" id="ARBA00004239"/>
    </source>
</evidence>
<dbReference type="GO" id="GO:0005576">
    <property type="term" value="C:extracellular region"/>
    <property type="evidence" value="ECO:0007669"/>
    <property type="project" value="UniProtKB-SubCell"/>
</dbReference>
<protein>
    <recommendedName>
        <fullName evidence="3">folate gamma-glutamyl hydrolase</fullName>
        <ecNumber evidence="3">3.4.19.9</ecNumber>
    </recommendedName>
</protein>
<keyword evidence="6" id="KW-0378">Hydrolase</keyword>
<proteinExistence type="inferred from homology"/>
<feature type="active site" description="Nucleophile" evidence="7">
    <location>
        <position position="87"/>
    </location>
</feature>
<evidence type="ECO:0000256" key="5">
    <source>
        <dbReference type="ARBA" id="ARBA00022729"/>
    </source>
</evidence>
<evidence type="ECO:0000256" key="7">
    <source>
        <dbReference type="PIRSR" id="PIRSR615527-1"/>
    </source>
</evidence>
<dbReference type="InterPro" id="IPR015527">
    <property type="entry name" value="Pept_C26_g-glut_hydrolase"/>
</dbReference>
<dbReference type="Proteomes" id="UP001558652">
    <property type="component" value="Unassembled WGS sequence"/>
</dbReference>
<dbReference type="PROSITE" id="PS51275">
    <property type="entry name" value="PEPTIDASE_C26_GGH"/>
    <property type="match status" value="1"/>
</dbReference>
<dbReference type="PANTHER" id="PTHR11315">
    <property type="entry name" value="PROTEASE FAMILY C26 GAMMA-GLUTAMYL HYDROLASE"/>
    <property type="match status" value="1"/>
</dbReference>
<evidence type="ECO:0000256" key="6">
    <source>
        <dbReference type="ARBA" id="ARBA00022801"/>
    </source>
</evidence>
<dbReference type="AlphaFoldDB" id="A0ABD0YNR8"/>
<dbReference type="EC" id="3.4.19.9" evidence="3"/>
<dbReference type="EMBL" id="JBFDAA010000004">
    <property type="protein sequence ID" value="KAL1137630.1"/>
    <property type="molecule type" value="Genomic_DNA"/>
</dbReference>
<organism evidence="9 10">
    <name type="scientific">Ranatra chinensis</name>
    <dbReference type="NCBI Taxonomy" id="642074"/>
    <lineage>
        <taxon>Eukaryota</taxon>
        <taxon>Metazoa</taxon>
        <taxon>Ecdysozoa</taxon>
        <taxon>Arthropoda</taxon>
        <taxon>Hexapoda</taxon>
        <taxon>Insecta</taxon>
        <taxon>Pterygota</taxon>
        <taxon>Neoptera</taxon>
        <taxon>Paraneoptera</taxon>
        <taxon>Hemiptera</taxon>
        <taxon>Heteroptera</taxon>
        <taxon>Panheteroptera</taxon>
        <taxon>Nepomorpha</taxon>
        <taxon>Nepidae</taxon>
        <taxon>Ranatrinae</taxon>
        <taxon>Ranatra</taxon>
    </lineage>
</organism>